<gene>
    <name evidence="2" type="ORF">B7H17_25470</name>
    <name evidence="3" type="ORF">ID616_30795</name>
</gene>
<dbReference type="EMBL" id="NBWC01000049">
    <property type="protein sequence ID" value="ORL58876.1"/>
    <property type="molecule type" value="Genomic_DNA"/>
</dbReference>
<evidence type="ECO:0000313" key="4">
    <source>
        <dbReference type="Proteomes" id="UP000193675"/>
    </source>
</evidence>
<evidence type="ECO:0000313" key="3">
    <source>
        <dbReference type="EMBL" id="QOD01611.1"/>
    </source>
</evidence>
<dbReference type="EMBL" id="CP061724">
    <property type="protein sequence ID" value="QOD01611.1"/>
    <property type="molecule type" value="Genomic_DNA"/>
</dbReference>
<organism evidence="2 4">
    <name type="scientific">Pseudomonas putida</name>
    <name type="common">Arthrobacter siderocapsulatus</name>
    <dbReference type="NCBI Taxonomy" id="303"/>
    <lineage>
        <taxon>Bacteria</taxon>
        <taxon>Pseudomonadati</taxon>
        <taxon>Pseudomonadota</taxon>
        <taxon>Gammaproteobacteria</taxon>
        <taxon>Pseudomonadales</taxon>
        <taxon>Pseudomonadaceae</taxon>
        <taxon>Pseudomonas</taxon>
    </lineage>
</organism>
<reference evidence="3 5" key="2">
    <citation type="submission" date="2020-09" db="EMBL/GenBank/DDBJ databases">
        <title>Co-existence of a novel multidrug-resistance efflux pump with carbapenem resistance gene blaVIM-2 in one megaplasmid in Pseudomonas putida.</title>
        <authorList>
            <person name="Peng K."/>
            <person name="Li R."/>
        </authorList>
    </citation>
    <scope>NUCLEOTIDE SEQUENCE [LARGE SCALE GENOMIC DNA]</scope>
    <source>
        <strain evidence="3 5">ZXPA-20</strain>
        <plasmid evidence="3 5">pZXPA-20-602k</plasmid>
    </source>
</reference>
<evidence type="ECO:0000313" key="2">
    <source>
        <dbReference type="EMBL" id="ORL58876.1"/>
    </source>
</evidence>
<name>A0A1X0ZNJ7_PSEPU</name>
<keyword evidence="1" id="KW-0812">Transmembrane</keyword>
<proteinExistence type="predicted"/>
<evidence type="ECO:0000256" key="1">
    <source>
        <dbReference type="SAM" id="Phobius"/>
    </source>
</evidence>
<evidence type="ECO:0008006" key="6">
    <source>
        <dbReference type="Google" id="ProtNLM"/>
    </source>
</evidence>
<feature type="transmembrane region" description="Helical" evidence="1">
    <location>
        <begin position="25"/>
        <end position="44"/>
    </location>
</feature>
<keyword evidence="1" id="KW-1133">Transmembrane helix</keyword>
<geneLocation type="plasmid" evidence="3 5">
    <name>pZXPA-20-602k</name>
</geneLocation>
<evidence type="ECO:0000313" key="5">
    <source>
        <dbReference type="Proteomes" id="UP000516786"/>
    </source>
</evidence>
<keyword evidence="1" id="KW-0472">Membrane</keyword>
<accession>A0A1X0ZNJ7</accession>
<reference evidence="2 4" key="1">
    <citation type="submission" date="2017-04" db="EMBL/GenBank/DDBJ databases">
        <title>Presence of VIM-2 positive Pseudomonas species in chickens and their surrounding environment.</title>
        <authorList>
            <person name="Zhang R."/>
        </authorList>
    </citation>
    <scope>NUCLEOTIDE SEQUENCE [LARGE SCALE GENOMIC DNA]</scope>
    <source>
        <strain evidence="2 4">DZ-C18</strain>
    </source>
</reference>
<dbReference type="Proteomes" id="UP000193675">
    <property type="component" value="Unassembled WGS sequence"/>
</dbReference>
<dbReference type="RefSeq" id="WP_084850875.1">
    <property type="nucleotide sequence ID" value="NZ_CP061724.1"/>
</dbReference>
<keyword evidence="3" id="KW-0614">Plasmid</keyword>
<sequence length="210" mass="23836">MSDKYGVPLRYFNLLGRGELSANRISVAFIAIALLLSAVIAFLINVNIELQRTNAELQGKRIMYGYPNAEGIFISENEIPERHLAAFTGVFLDNFYNFTPESSFTNANESLRLMSSRLRAVQEEPLKVVAKQSAQQQITQVFVRTTPYKFETTPQGYIVSFQALRYRATLNTVFGKAKFDVKLLLKPVKPSKHFEWAVVADDMQTQEITQ</sequence>
<dbReference type="Proteomes" id="UP000516786">
    <property type="component" value="Plasmid pZXPA-20-602k"/>
</dbReference>
<protein>
    <recommendedName>
        <fullName evidence="6">Type IV conjugative transfer system protein TraE</fullName>
    </recommendedName>
</protein>
<dbReference type="OrthoDB" id="6980114at2"/>
<dbReference type="AlphaFoldDB" id="A0A1X0ZNJ7"/>